<evidence type="ECO:0000259" key="10">
    <source>
        <dbReference type="Pfam" id="PF04389"/>
    </source>
</evidence>
<feature type="compositionally biased region" description="Basic and acidic residues" evidence="8">
    <location>
        <begin position="512"/>
        <end position="523"/>
    </location>
</feature>
<dbReference type="Gene3D" id="3.50.30.30">
    <property type="match status" value="1"/>
</dbReference>
<feature type="compositionally biased region" description="Gly residues" evidence="8">
    <location>
        <begin position="494"/>
        <end position="511"/>
    </location>
</feature>
<keyword evidence="2" id="KW-0031">Aminopeptidase</keyword>
<organism evidence="11">
    <name type="scientific">freshwater metagenome</name>
    <dbReference type="NCBI Taxonomy" id="449393"/>
    <lineage>
        <taxon>unclassified sequences</taxon>
        <taxon>metagenomes</taxon>
        <taxon>ecological metagenomes</taxon>
    </lineage>
</organism>
<evidence type="ECO:0000313" key="11">
    <source>
        <dbReference type="EMBL" id="CAB4936365.1"/>
    </source>
</evidence>
<dbReference type="Gene3D" id="3.40.630.10">
    <property type="entry name" value="Zn peptidases"/>
    <property type="match status" value="1"/>
</dbReference>
<evidence type="ECO:0000256" key="7">
    <source>
        <dbReference type="ARBA" id="ARBA00022833"/>
    </source>
</evidence>
<dbReference type="InterPro" id="IPR041756">
    <property type="entry name" value="M28_SGAP-like"/>
</dbReference>
<dbReference type="AlphaFoldDB" id="A0A6J7IZI7"/>
<dbReference type="GO" id="GO:0006508">
    <property type="term" value="P:proteolysis"/>
    <property type="evidence" value="ECO:0007669"/>
    <property type="project" value="UniProtKB-KW"/>
</dbReference>
<keyword evidence="5" id="KW-0732">Signal</keyword>
<dbReference type="SUPFAM" id="SSF52025">
    <property type="entry name" value="PA domain"/>
    <property type="match status" value="1"/>
</dbReference>
<dbReference type="PANTHER" id="PTHR12147:SF26">
    <property type="entry name" value="PEPTIDASE M28 DOMAIN-CONTAINING PROTEIN"/>
    <property type="match status" value="1"/>
</dbReference>
<gene>
    <name evidence="11" type="ORF">UFOPK3609_02235</name>
</gene>
<dbReference type="CDD" id="cd03876">
    <property type="entry name" value="M28_SGAP_like"/>
    <property type="match status" value="1"/>
</dbReference>
<evidence type="ECO:0000256" key="3">
    <source>
        <dbReference type="ARBA" id="ARBA00022670"/>
    </source>
</evidence>
<keyword evidence="6" id="KW-0378">Hydrolase</keyword>
<keyword evidence="4" id="KW-0479">Metal-binding</keyword>
<feature type="region of interest" description="Disordered" evidence="8">
    <location>
        <begin position="487"/>
        <end position="523"/>
    </location>
</feature>
<keyword evidence="7" id="KW-0862">Zinc</keyword>
<name>A0A6J7IZI7_9ZZZZ</name>
<accession>A0A6J7IZI7</accession>
<dbReference type="Pfam" id="PF04389">
    <property type="entry name" value="Peptidase_M28"/>
    <property type="match status" value="1"/>
</dbReference>
<evidence type="ECO:0000256" key="1">
    <source>
        <dbReference type="ARBA" id="ARBA00005957"/>
    </source>
</evidence>
<dbReference type="InterPro" id="IPR007484">
    <property type="entry name" value="Peptidase_M28"/>
</dbReference>
<dbReference type="InterPro" id="IPR045175">
    <property type="entry name" value="M28_fam"/>
</dbReference>
<dbReference type="GO" id="GO:0008235">
    <property type="term" value="F:metalloexopeptidase activity"/>
    <property type="evidence" value="ECO:0007669"/>
    <property type="project" value="InterPro"/>
</dbReference>
<protein>
    <submittedName>
        <fullName evidence="11">Unannotated protein</fullName>
    </submittedName>
</protein>
<dbReference type="SUPFAM" id="SSF53187">
    <property type="entry name" value="Zn-dependent exopeptidases"/>
    <property type="match status" value="1"/>
</dbReference>
<comment type="similarity">
    <text evidence="1">Belongs to the peptidase M28 family. M28A subfamily.</text>
</comment>
<dbReference type="PANTHER" id="PTHR12147">
    <property type="entry name" value="METALLOPEPTIDASE M28 FAMILY MEMBER"/>
    <property type="match status" value="1"/>
</dbReference>
<evidence type="ECO:0000259" key="9">
    <source>
        <dbReference type="Pfam" id="PF02225"/>
    </source>
</evidence>
<evidence type="ECO:0000256" key="6">
    <source>
        <dbReference type="ARBA" id="ARBA00022801"/>
    </source>
</evidence>
<dbReference type="InterPro" id="IPR003137">
    <property type="entry name" value="PA_domain"/>
</dbReference>
<evidence type="ECO:0000256" key="8">
    <source>
        <dbReference type="SAM" id="MobiDB-lite"/>
    </source>
</evidence>
<dbReference type="GO" id="GO:0046872">
    <property type="term" value="F:metal ion binding"/>
    <property type="evidence" value="ECO:0007669"/>
    <property type="project" value="UniProtKB-KW"/>
</dbReference>
<evidence type="ECO:0000256" key="2">
    <source>
        <dbReference type="ARBA" id="ARBA00022438"/>
    </source>
</evidence>
<evidence type="ECO:0000256" key="5">
    <source>
        <dbReference type="ARBA" id="ARBA00022729"/>
    </source>
</evidence>
<dbReference type="EMBL" id="CAFBMQ010000462">
    <property type="protein sequence ID" value="CAB4936365.1"/>
    <property type="molecule type" value="Genomic_DNA"/>
</dbReference>
<feature type="domain" description="PA" evidence="9">
    <location>
        <begin position="142"/>
        <end position="230"/>
    </location>
</feature>
<reference evidence="11" key="1">
    <citation type="submission" date="2020-05" db="EMBL/GenBank/DDBJ databases">
        <authorList>
            <person name="Chiriac C."/>
            <person name="Salcher M."/>
            <person name="Ghai R."/>
            <person name="Kavagutti S V."/>
        </authorList>
    </citation>
    <scope>NUCLEOTIDE SEQUENCE</scope>
</reference>
<dbReference type="InterPro" id="IPR046450">
    <property type="entry name" value="PA_dom_sf"/>
</dbReference>
<evidence type="ECO:0000256" key="4">
    <source>
        <dbReference type="ARBA" id="ARBA00022723"/>
    </source>
</evidence>
<dbReference type="GO" id="GO:0004177">
    <property type="term" value="F:aminopeptidase activity"/>
    <property type="evidence" value="ECO:0007669"/>
    <property type="project" value="UniProtKB-KW"/>
</dbReference>
<dbReference type="Pfam" id="PF02225">
    <property type="entry name" value="PA"/>
    <property type="match status" value="1"/>
</dbReference>
<sequence length="523" mass="52997">MRRHPSFVAASVATLAASALLASVATPASASPDKRNNNTSEKLREAAAAAGGLEPLQALQRIADANGGTRASGTPGYDASAAYVVDRLRAAGYSPNVQTFDFPFFQELSPATVTTAGGALETLVLTYSGAGSVTGTTTAIDVVPGSGTASTSGCEPEDYAGADLSGANDVVVVQRGTCTFQIKAENAEAAGAEALIVGQRSDQPGVLAGTLGEPGATIPVVGVDYEDLLTLLSPQTVTVTADTISEVRQTSNVIAQTSGRTDNVVMVGAHLDSVPEGPGINDNGSGSAGILEVAEAYAKTKPTNAVRFAWWGAEELGLLGAEYYVGQLTQAQQDDLALYLNFDMIASPNFARMVYDGDDSDAQGSGAGPEGSAQIEELFTGFFSTSGLNSKATDFSGRSDYGPFIAVGIPSGGLFTGAEEIATPLDNQLFGSTVGVAFDPNYHQAGDTIDNLDLTVFEQNIDAIAHSVITYGYSTATVNGVPGQSGKGLTSVSGPGGGIAAGEGSAGGGGLREGHADHVGDLS</sequence>
<keyword evidence="3" id="KW-0645">Protease</keyword>
<proteinExistence type="inferred from homology"/>
<feature type="domain" description="Peptidase M28" evidence="10">
    <location>
        <begin position="252"/>
        <end position="466"/>
    </location>
</feature>